<protein>
    <submittedName>
        <fullName evidence="4">Alpha/beta hydrolase fold domain-containing protein</fullName>
    </submittedName>
</protein>
<keyword evidence="2" id="KW-0732">Signal</keyword>
<dbReference type="EMBL" id="WKJH01000024">
    <property type="protein sequence ID" value="MRX65380.1"/>
    <property type="molecule type" value="Genomic_DNA"/>
</dbReference>
<dbReference type="PANTHER" id="PTHR48081:SF9">
    <property type="entry name" value="CARBOXYLESTERASE"/>
    <property type="match status" value="1"/>
</dbReference>
<evidence type="ECO:0000256" key="2">
    <source>
        <dbReference type="SAM" id="SignalP"/>
    </source>
</evidence>
<dbReference type="RefSeq" id="WP_154368158.1">
    <property type="nucleotide sequence ID" value="NZ_WKJH01000024.1"/>
</dbReference>
<keyword evidence="5" id="KW-1185">Reference proteome</keyword>
<dbReference type="SUPFAM" id="SSF53474">
    <property type="entry name" value="alpha/beta-Hydrolases"/>
    <property type="match status" value="1"/>
</dbReference>
<dbReference type="GO" id="GO:0016787">
    <property type="term" value="F:hydrolase activity"/>
    <property type="evidence" value="ECO:0007669"/>
    <property type="project" value="UniProtKB-KW"/>
</dbReference>
<dbReference type="InterPro" id="IPR049492">
    <property type="entry name" value="BD-FAE-like_dom"/>
</dbReference>
<evidence type="ECO:0000313" key="4">
    <source>
        <dbReference type="EMBL" id="MRX65380.1"/>
    </source>
</evidence>
<organism evidence="4 5">
    <name type="scientific">Maribacter luteus</name>
    <dbReference type="NCBI Taxonomy" id="2594478"/>
    <lineage>
        <taxon>Bacteria</taxon>
        <taxon>Pseudomonadati</taxon>
        <taxon>Bacteroidota</taxon>
        <taxon>Flavobacteriia</taxon>
        <taxon>Flavobacteriales</taxon>
        <taxon>Flavobacteriaceae</taxon>
        <taxon>Maribacter</taxon>
    </lineage>
</organism>
<sequence>MKKKILLVVLHLVMVSSGFSQKKTITYKLIENLSYADVYEGEKDDYMKERCKLDIYYPENQKNYATVVWFHGGGLTGGEKSIPNDLKNKGNAVVAVNYRLHPKVKCPVYIEDAAASVAWVFKNIEKYGGNLNKIFVSGHSAGGYLASMVGLDKSYLAKFGIDANSIAGLIPFSGHTITHMTVRKENGVGNKQPVVDKYAPLFHVRADAPPLVLITGDREIEMLGRYEENAYMYRMMKVMGHKETSLYEMPGFDHGTMAWPASHILQKHILKILKSKQD</sequence>
<gene>
    <name evidence="4" type="ORF">GJ691_14570</name>
</gene>
<evidence type="ECO:0000259" key="3">
    <source>
        <dbReference type="Pfam" id="PF20434"/>
    </source>
</evidence>
<dbReference type="AlphaFoldDB" id="A0A6I2MSI0"/>
<feature type="chain" id="PRO_5026318612" evidence="2">
    <location>
        <begin position="23"/>
        <end position="278"/>
    </location>
</feature>
<dbReference type="InterPro" id="IPR050300">
    <property type="entry name" value="GDXG_lipolytic_enzyme"/>
</dbReference>
<evidence type="ECO:0000256" key="1">
    <source>
        <dbReference type="ARBA" id="ARBA00022801"/>
    </source>
</evidence>
<feature type="signal peptide" evidence="2">
    <location>
        <begin position="1"/>
        <end position="22"/>
    </location>
</feature>
<dbReference type="Pfam" id="PF20434">
    <property type="entry name" value="BD-FAE"/>
    <property type="match status" value="1"/>
</dbReference>
<comment type="caution">
    <text evidence="4">The sequence shown here is derived from an EMBL/GenBank/DDBJ whole genome shotgun (WGS) entry which is preliminary data.</text>
</comment>
<dbReference type="Proteomes" id="UP000443153">
    <property type="component" value="Unassembled WGS sequence"/>
</dbReference>
<evidence type="ECO:0000313" key="5">
    <source>
        <dbReference type="Proteomes" id="UP000443153"/>
    </source>
</evidence>
<dbReference type="Gene3D" id="3.40.50.1820">
    <property type="entry name" value="alpha/beta hydrolase"/>
    <property type="match status" value="1"/>
</dbReference>
<keyword evidence="1 4" id="KW-0378">Hydrolase</keyword>
<dbReference type="PANTHER" id="PTHR48081">
    <property type="entry name" value="AB HYDROLASE SUPERFAMILY PROTEIN C4A8.06C"/>
    <property type="match status" value="1"/>
</dbReference>
<proteinExistence type="predicted"/>
<dbReference type="OrthoDB" id="9777975at2"/>
<feature type="domain" description="BD-FAE-like" evidence="3">
    <location>
        <begin position="53"/>
        <end position="218"/>
    </location>
</feature>
<reference evidence="4 5" key="1">
    <citation type="submission" date="2019-11" db="EMBL/GenBank/DDBJ databases">
        <title>Maribacter lutea sp. nov., a marine bacterium isolated from intertidal sand.</title>
        <authorList>
            <person name="Liu A."/>
        </authorList>
    </citation>
    <scope>NUCLEOTIDE SEQUENCE [LARGE SCALE GENOMIC DNA]</scope>
    <source>
        <strain evidence="4 5">RZ05</strain>
    </source>
</reference>
<dbReference type="InterPro" id="IPR029058">
    <property type="entry name" value="AB_hydrolase_fold"/>
</dbReference>
<accession>A0A6I2MSI0</accession>
<name>A0A6I2MSI0_9FLAO</name>